<name>A0A2R3QIJ7_ECTME</name>
<dbReference type="PANTHER" id="PTHR23303">
    <property type="entry name" value="CARBOXYPEPTIDASE REGULATORY REGION-CONTAINING"/>
    <property type="match status" value="1"/>
</dbReference>
<dbReference type="PANTHER" id="PTHR23303:SF15">
    <property type="entry name" value="COLOSSIN-A"/>
    <property type="match status" value="1"/>
</dbReference>
<dbReference type="InterPro" id="IPR008969">
    <property type="entry name" value="CarboxyPept-like_regulatory"/>
</dbReference>
<dbReference type="InterPro" id="IPR001434">
    <property type="entry name" value="OmcB-like_DUF11"/>
</dbReference>
<dbReference type="SUPFAM" id="SSF117074">
    <property type="entry name" value="Hypothetical protein PA1324"/>
    <property type="match status" value="5"/>
</dbReference>
<gene>
    <name evidence="9" type="ORF">C7A17_02045</name>
</gene>
<protein>
    <recommendedName>
        <fullName evidence="11">DUF11 domain-containing protein</fullName>
    </recommendedName>
</protein>
<proteinExistence type="predicted"/>
<keyword evidence="3 5" id="KW-0732">Signal</keyword>
<feature type="domain" description="DUF7933" evidence="8">
    <location>
        <begin position="1184"/>
        <end position="1294"/>
    </location>
</feature>
<evidence type="ECO:0008006" key="11">
    <source>
        <dbReference type="Google" id="ProtNLM"/>
    </source>
</evidence>
<evidence type="ECO:0000256" key="5">
    <source>
        <dbReference type="SAM" id="SignalP"/>
    </source>
</evidence>
<feature type="domain" description="SD-repeat containing protein B" evidence="7">
    <location>
        <begin position="1700"/>
        <end position="1783"/>
    </location>
</feature>
<dbReference type="NCBIfam" id="TIGR01451">
    <property type="entry name" value="B_ant_repeat"/>
    <property type="match status" value="2"/>
</dbReference>
<evidence type="ECO:0000313" key="9">
    <source>
        <dbReference type="EMBL" id="AVO51595.1"/>
    </source>
</evidence>
<dbReference type="OrthoDB" id="28717at2"/>
<reference evidence="9 10" key="1">
    <citation type="submission" date="2018-03" db="EMBL/GenBank/DDBJ databases">
        <title>Complete genome sequence and methylome analysis of Pseudomonas mendocina NEB 698.</title>
        <authorList>
            <person name="Morgan R.D."/>
        </authorList>
    </citation>
    <scope>NUCLEOTIDE SEQUENCE [LARGE SCALE GENOMIC DNA]</scope>
    <source>
        <strain evidence="9 10">NEB698</strain>
    </source>
</reference>
<evidence type="ECO:0000256" key="2">
    <source>
        <dbReference type="ARBA" id="ARBA00022525"/>
    </source>
</evidence>
<evidence type="ECO:0000259" key="7">
    <source>
        <dbReference type="Pfam" id="PF17210"/>
    </source>
</evidence>
<dbReference type="Pfam" id="PF01345">
    <property type="entry name" value="DUF11"/>
    <property type="match status" value="1"/>
</dbReference>
<feature type="region of interest" description="Disordered" evidence="4">
    <location>
        <begin position="1613"/>
        <end position="1671"/>
    </location>
</feature>
<dbReference type="InterPro" id="IPR047589">
    <property type="entry name" value="DUF11_rpt"/>
</dbReference>
<evidence type="ECO:0000259" key="8">
    <source>
        <dbReference type="Pfam" id="PF25564"/>
    </source>
</evidence>
<feature type="domain" description="DUF7933" evidence="8">
    <location>
        <begin position="182"/>
        <end position="324"/>
    </location>
</feature>
<dbReference type="GO" id="GO:0005576">
    <property type="term" value="C:extracellular region"/>
    <property type="evidence" value="ECO:0007669"/>
    <property type="project" value="UniProtKB-SubCell"/>
</dbReference>
<dbReference type="Pfam" id="PF25564">
    <property type="entry name" value="DUF7933"/>
    <property type="match status" value="9"/>
</dbReference>
<dbReference type="Gene3D" id="2.60.40.1120">
    <property type="entry name" value="Carboxypeptidase-like, regulatory domain"/>
    <property type="match status" value="1"/>
</dbReference>
<dbReference type="InterPro" id="IPR013783">
    <property type="entry name" value="Ig-like_fold"/>
</dbReference>
<organism evidence="9 10">
    <name type="scientific">Ectopseudomonas mendocina</name>
    <name type="common">Pseudomonas mendocina</name>
    <dbReference type="NCBI Taxonomy" id="300"/>
    <lineage>
        <taxon>Bacteria</taxon>
        <taxon>Pseudomonadati</taxon>
        <taxon>Pseudomonadota</taxon>
        <taxon>Gammaproteobacteria</taxon>
        <taxon>Pseudomonadales</taxon>
        <taxon>Pseudomonadaceae</taxon>
        <taxon>Ectopseudomonas</taxon>
    </lineage>
</organism>
<evidence type="ECO:0000259" key="6">
    <source>
        <dbReference type="Pfam" id="PF01345"/>
    </source>
</evidence>
<dbReference type="InterPro" id="IPR051417">
    <property type="entry name" value="SDr/BOS_complex"/>
</dbReference>
<feature type="domain" description="DUF7933" evidence="8">
    <location>
        <begin position="758"/>
        <end position="869"/>
    </location>
</feature>
<evidence type="ECO:0000313" key="10">
    <source>
        <dbReference type="Proteomes" id="UP000238327"/>
    </source>
</evidence>
<feature type="compositionally biased region" description="Low complexity" evidence="4">
    <location>
        <begin position="1658"/>
        <end position="1670"/>
    </location>
</feature>
<feature type="domain" description="DUF7933" evidence="8">
    <location>
        <begin position="895"/>
        <end position="1017"/>
    </location>
</feature>
<dbReference type="InterPro" id="IPR033764">
    <property type="entry name" value="Sdr_B"/>
</dbReference>
<dbReference type="Gene3D" id="2.60.40.10">
    <property type="entry name" value="Immunoglobulins"/>
    <property type="match status" value="5"/>
</dbReference>
<feature type="domain" description="SD-repeat containing protein B" evidence="7">
    <location>
        <begin position="1815"/>
        <end position="1879"/>
    </location>
</feature>
<feature type="compositionally biased region" description="Polar residues" evidence="4">
    <location>
        <begin position="1638"/>
        <end position="1657"/>
    </location>
</feature>
<feature type="domain" description="SD-repeat containing protein B" evidence="7">
    <location>
        <begin position="1574"/>
        <end position="1667"/>
    </location>
</feature>
<dbReference type="InterPro" id="IPR057693">
    <property type="entry name" value="DUF7933"/>
</dbReference>
<dbReference type="Pfam" id="PF17210">
    <property type="entry name" value="SdrD_B"/>
    <property type="match status" value="3"/>
</dbReference>
<feature type="domain" description="DUF7933" evidence="8">
    <location>
        <begin position="330"/>
        <end position="459"/>
    </location>
</feature>
<feature type="domain" description="DUF7933" evidence="8">
    <location>
        <begin position="1298"/>
        <end position="1425"/>
    </location>
</feature>
<dbReference type="SUPFAM" id="SSF49464">
    <property type="entry name" value="Carboxypeptidase regulatory domain-like"/>
    <property type="match status" value="1"/>
</dbReference>
<feature type="domain" description="DUF11" evidence="6">
    <location>
        <begin position="468"/>
        <end position="531"/>
    </location>
</feature>
<dbReference type="Proteomes" id="UP000238327">
    <property type="component" value="Chromosome"/>
</dbReference>
<feature type="domain" description="DUF7933" evidence="8">
    <location>
        <begin position="42"/>
        <end position="174"/>
    </location>
</feature>
<feature type="signal peptide" evidence="5">
    <location>
        <begin position="1"/>
        <end position="28"/>
    </location>
</feature>
<dbReference type="EMBL" id="CP027657">
    <property type="protein sequence ID" value="AVO51595.1"/>
    <property type="molecule type" value="Genomic_DNA"/>
</dbReference>
<comment type="subcellular location">
    <subcellularLocation>
        <location evidence="1">Secreted</location>
    </subcellularLocation>
</comment>
<evidence type="ECO:0000256" key="4">
    <source>
        <dbReference type="SAM" id="MobiDB-lite"/>
    </source>
</evidence>
<feature type="chain" id="PRO_5015355019" description="DUF11 domain-containing protein" evidence="5">
    <location>
        <begin position="29"/>
        <end position="2419"/>
    </location>
</feature>
<feature type="domain" description="DUF7933" evidence="8">
    <location>
        <begin position="1025"/>
        <end position="1151"/>
    </location>
</feature>
<accession>A0A2R3QIJ7</accession>
<keyword evidence="2" id="KW-0964">Secreted</keyword>
<evidence type="ECO:0000256" key="3">
    <source>
        <dbReference type="ARBA" id="ARBA00022729"/>
    </source>
</evidence>
<evidence type="ECO:0000256" key="1">
    <source>
        <dbReference type="ARBA" id="ARBA00004613"/>
    </source>
</evidence>
<sequence>MLSTPKHRSWLLGCALLGAGLLPLAAQASLGISKTRAPGFADPVYVGDTDGFLIQLTNNFNDGDITDVTFTDNMPAGFRVAGTGVVSTTCADGSGNPVPFVGSVAAAQGSNSITLSGGVIPSRGAGTQAGRCEIVVQVTSTTAGSGNNVIPANAVSGTYNGSTVRNADPAQQSLNFLTLAAPTISKSFAAGTIVKRDQATRLSIVIRNNASQPLPLNGAGDSPAFAIRDRLGDYGLQVASSPDAQINCGATPPSFNPAAGASEISAVGGVVPANGTCTLSVMVVADGSASAYSMGLTNVINRTTDFGNKRGLVPPSNASANLTVTAPLRVAKNFNPATVAAGQEALLTITLTNASPLTTLNLQAFSDDIDGAASGLQITSAPTATCTGGSSLTGLGGQGSQTLVYSSGTLAPNSNCVIRVPYTATLSTAGVPESFTNTIPAGGVSVSNPDVFSQGAAASVTVVDQFLIEKTSSPDVVAPGNPVYFSVAVRNYSTTAQSGVTVTDHLPSGMVLLSAPNRANPSISGAGCSGSVVVGGSATSPTFTFDMGAGAAGNPAICTLNFWGMVPADASSGAVINEIPAGGVCASGICNHSSTSAQYSVSSSTLTVEKGFDASSRPEGSAATMTIDLVNLSAQALSDVSLLDNLPLGSNNTPMQVAFPSNAATTCGGTLVAVPGSNEVRLTGASVPARSGDGLGAVGRCQVRVNVVGAAGHYVNSLPAGAASGVERYADGSPNPDRVQSPGPVNASIDFLSALAGNKTFVPNRIQPGGRSTVSINLSNSQAGVLTNVSITDDLPAGMTVANPANAYSTCDGAPTINAAPGSSQVTLSGARIPTGSCDLLFDVTATGGGDWVNSIAAGQLKADGGVQNVTAFGATLQNASGGGVSVTLNHATASVAAPGAVTQLTLTLFNSGSLDLSNLTLDSFFTDDGLVGGAPTGERIAGVPNVSTTCPGGVVNAPANGNRLALSGASLAAGQSCTVTVDVTMVNTGTVTAVIPASAISTDQGVSNVDPASSSLQTSSGLGLVKQFTPKVIAPGERSRLRITFYNPTTQPISDLSVVDTYPAGLVTASPANVVNTCQGSVSSSSGQVSLSGGQLPAGTGAAPASCYVEIDVTANSQGEYVNTIPGGGLTGSAGGSPVTNNEDTTDTLRVTSPLTVHKAIATRTLDAGNPAGFTTGTANGSAGVPVRLAIRLDNPGSSPLTGLAYTDTLPDGLVVAQVPNASNSCSGTLSVTPSGTSVRLSGGALAGNASCLVEVDVLSNIAGTYTNSIGVGAVSSFEGVRNEEPTRARLIISSPPSVSKQFAPAVIPPGGISRLTIFVNNPNATAMTLSAALVDNLPTLPGAVRVAATPNIAGSCPAGAITAAANSASVRLASGTVVPAGGCTIEVNVTADTAGEHTNIIPAGALQTDMGNNPEPAHAPLTVSTLGFISGRVYLDNDLSGSYSAGTDSPLAGVAIELRSGASCASGAPVSGIIGLINPSTTDAAGNYLFAGLPAGTYSVCQASQPAGTLNGQPVAGGIVAVNGSSGTVGTPSNPSESSSQIAAIVLQGNGAGGEVSGSSGNDFPEVRPASLSGSVFVDLNNDGIRQSGDSGLAGVPIELSGTDWLGRPVTRSSVTDSNGDYRFNGLPPGDYRVTEPTQPDGTTNGITRAGNSDGTTPSVTPVSSTPSIIDGVRLSPGYVSENNDFGEILNGRAIHGKVFHDRDVDGAPTSGDSGLAGQLIELSGTDVNGNSITRSTTSDSNGDFSFTGLPPGTYTLVQPNQPNGLINGSTTAGTAGGVVSETPSTITGIDLSGTALSVDNWFAEVSIPSLSGTVWIDSNHDRIRDPGETVLPGWTVELLQHGTVVATTTSDSNGAYAFNDLTPGNGYEVRFRHPDSGTLFGRPVPNEQGVGYTPGTTGPGNPAGADNTGGTLDGITISHGRNVVEHSLPIDPSGVVYDAISRQPVRGAVVSISGPPGFSAANVLGGSLSQTTGNDGLYQFLLLAGAPAGTYTLTVTAPAGYLPAPSALIPACTNTLPVTAVPDPALVQNSNLAPAESVTLHDPATCPASSAGLAGGAGSTQYYFSFVLDGSSADLVNNHIPLDPVMGGAIVMTKVSPKVNVTRGELVPYVLTARNTLGTSLADVAIEDQIPPGFQYVKGSAQVDGLPQEPEMEGRRLRWPPRTLVGGQVVTVKLLLVVGSGVGFNEYVNQTWALNLAVGTRVSNVASATVRVVADPTFDCSDLIGKVFDDKNRNGYQDEGEPGLPGVRLATPRGWLVTTDAHGRYHIACADVPGDLRGSNFILKVDERTLPSGYRIVTENPRVVRMTQGRLVKANFGASIHRVVRLDLTGDAFAGERLSADYLARMDEVLAALYAEPSILRIAYHLPLGGDAEQARARIGHVRDLIKERWEPRECCYDLQLEEEIVPATESVEVIR</sequence>
<dbReference type="RefSeq" id="WP_106736444.1">
    <property type="nucleotide sequence ID" value="NZ_CP027657.1"/>
</dbReference>
<feature type="domain" description="DUF7933" evidence="8">
    <location>
        <begin position="607"/>
        <end position="717"/>
    </location>
</feature>